<protein>
    <submittedName>
        <fullName evidence="1">Uncharacterized protein</fullName>
    </submittedName>
</protein>
<dbReference type="EMBL" id="ANIY01003297">
    <property type="protein sequence ID" value="ETP36499.1"/>
    <property type="molecule type" value="Genomic_DNA"/>
</dbReference>
<accession>W2YQN5</accession>
<dbReference type="AlphaFoldDB" id="W2YQN5"/>
<sequence>MTAQGLYKQRRVHVGADDRDIFEPNVKFAVQYHLGDLEVTEDDRHVGISQHVSRCRAVELEAEIQIDINVVDPDVAIGIAIVAADIDWRDDGVPIQLLQLNRIQCVEQHQIVLVAADVFQQPERIDTRRDGDVRQLVDDTHIARGHLVLLRRGCVVGGCGIQKTPRSLHRRRFLHRCGCRCCHSLLLELHLTHQDGELRRVTPHEHVVAEGGNTGACLGPLMETEVVELALKA</sequence>
<dbReference type="Proteomes" id="UP000018948">
    <property type="component" value="Unassembled WGS sequence"/>
</dbReference>
<evidence type="ECO:0000313" key="1">
    <source>
        <dbReference type="EMBL" id="ETP36499.1"/>
    </source>
</evidence>
<reference evidence="1 2" key="1">
    <citation type="submission" date="2013-11" db="EMBL/GenBank/DDBJ databases">
        <title>The Genome Sequence of Phytophthora parasitica P10297.</title>
        <authorList>
            <consortium name="The Broad Institute Genomics Platform"/>
            <person name="Russ C."/>
            <person name="Tyler B."/>
            <person name="Panabieres F."/>
            <person name="Shan W."/>
            <person name="Tripathy S."/>
            <person name="Grunwald N."/>
            <person name="Machado M."/>
            <person name="Johnson C.S."/>
            <person name="Walker B."/>
            <person name="Young S.K."/>
            <person name="Zeng Q."/>
            <person name="Gargeya S."/>
            <person name="Fitzgerald M."/>
            <person name="Haas B."/>
            <person name="Abouelleil A."/>
            <person name="Allen A.W."/>
            <person name="Alvarado L."/>
            <person name="Arachchi H.M."/>
            <person name="Berlin A.M."/>
            <person name="Chapman S.B."/>
            <person name="Gainer-Dewar J."/>
            <person name="Goldberg J."/>
            <person name="Griggs A."/>
            <person name="Gujja S."/>
            <person name="Hansen M."/>
            <person name="Howarth C."/>
            <person name="Imamovic A."/>
            <person name="Ireland A."/>
            <person name="Larimer J."/>
            <person name="McCowan C."/>
            <person name="Murphy C."/>
            <person name="Pearson M."/>
            <person name="Poon T.W."/>
            <person name="Priest M."/>
            <person name="Roberts A."/>
            <person name="Saif S."/>
            <person name="Shea T."/>
            <person name="Sisk P."/>
            <person name="Sykes S."/>
            <person name="Wortman J."/>
            <person name="Nusbaum C."/>
            <person name="Birren B."/>
        </authorList>
    </citation>
    <scope>NUCLEOTIDE SEQUENCE [LARGE SCALE GENOMIC DNA]</scope>
    <source>
        <strain evidence="1 2">P10297</strain>
    </source>
</reference>
<comment type="caution">
    <text evidence="1">The sequence shown here is derived from an EMBL/GenBank/DDBJ whole genome shotgun (WGS) entry which is preliminary data.</text>
</comment>
<proteinExistence type="predicted"/>
<organism evidence="1 2">
    <name type="scientific">Phytophthora nicotianae P10297</name>
    <dbReference type="NCBI Taxonomy" id="1317064"/>
    <lineage>
        <taxon>Eukaryota</taxon>
        <taxon>Sar</taxon>
        <taxon>Stramenopiles</taxon>
        <taxon>Oomycota</taxon>
        <taxon>Peronosporomycetes</taxon>
        <taxon>Peronosporales</taxon>
        <taxon>Peronosporaceae</taxon>
        <taxon>Phytophthora</taxon>
    </lineage>
</organism>
<evidence type="ECO:0000313" key="2">
    <source>
        <dbReference type="Proteomes" id="UP000018948"/>
    </source>
</evidence>
<gene>
    <name evidence="1" type="ORF">F442_15592</name>
</gene>
<name>W2YQN5_PHYNI</name>